<dbReference type="EMBL" id="JAUIZM010000018">
    <property type="protein sequence ID" value="KAK1352202.1"/>
    <property type="molecule type" value="Genomic_DNA"/>
</dbReference>
<name>A0AAD8LXH3_9APIA</name>
<comment type="caution">
    <text evidence="1">The sequence shown here is derived from an EMBL/GenBank/DDBJ whole genome shotgun (WGS) entry which is preliminary data.</text>
</comment>
<organism evidence="1 2">
    <name type="scientific">Heracleum sosnowskyi</name>
    <dbReference type="NCBI Taxonomy" id="360622"/>
    <lineage>
        <taxon>Eukaryota</taxon>
        <taxon>Viridiplantae</taxon>
        <taxon>Streptophyta</taxon>
        <taxon>Embryophyta</taxon>
        <taxon>Tracheophyta</taxon>
        <taxon>Spermatophyta</taxon>
        <taxon>Magnoliopsida</taxon>
        <taxon>eudicotyledons</taxon>
        <taxon>Gunneridae</taxon>
        <taxon>Pentapetalae</taxon>
        <taxon>asterids</taxon>
        <taxon>campanulids</taxon>
        <taxon>Apiales</taxon>
        <taxon>Apiaceae</taxon>
        <taxon>Apioideae</taxon>
        <taxon>apioid superclade</taxon>
        <taxon>Tordylieae</taxon>
        <taxon>Tordyliinae</taxon>
        <taxon>Heracleum</taxon>
    </lineage>
</organism>
<reference evidence="1" key="1">
    <citation type="submission" date="2023-02" db="EMBL/GenBank/DDBJ databases">
        <title>Genome of toxic invasive species Heracleum sosnowskyi carries increased number of genes despite the absence of recent whole-genome duplications.</title>
        <authorList>
            <person name="Schelkunov M."/>
            <person name="Shtratnikova V."/>
            <person name="Makarenko M."/>
            <person name="Klepikova A."/>
            <person name="Omelchenko D."/>
            <person name="Novikova G."/>
            <person name="Obukhova E."/>
            <person name="Bogdanov V."/>
            <person name="Penin A."/>
            <person name="Logacheva M."/>
        </authorList>
    </citation>
    <scope>NUCLEOTIDE SEQUENCE</scope>
    <source>
        <strain evidence="1">Hsosn_3</strain>
        <tissue evidence="1">Leaf</tissue>
    </source>
</reference>
<reference evidence="1" key="2">
    <citation type="submission" date="2023-05" db="EMBL/GenBank/DDBJ databases">
        <authorList>
            <person name="Schelkunov M.I."/>
        </authorList>
    </citation>
    <scope>NUCLEOTIDE SEQUENCE</scope>
    <source>
        <strain evidence="1">Hsosn_3</strain>
        <tissue evidence="1">Leaf</tissue>
    </source>
</reference>
<gene>
    <name evidence="1" type="ORF">POM88_053466</name>
</gene>
<evidence type="ECO:0000313" key="1">
    <source>
        <dbReference type="EMBL" id="KAK1352202.1"/>
    </source>
</evidence>
<sequence>MTYYLPMEDKEMKIVYRNPYTNPNYKKRIYHLKKDDISRVPQIFYKSTGRRFYPRNDLELQHCLMEDYSKRSIELEIYYVVPVADKVTEEECLELLKGIGCENRFIACSVEEPSLFFAELNEDDATRLKASGGIKCTYPRRHLSFLL</sequence>
<protein>
    <submittedName>
        <fullName evidence="1">Uncharacterized protein</fullName>
    </submittedName>
</protein>
<evidence type="ECO:0000313" key="2">
    <source>
        <dbReference type="Proteomes" id="UP001237642"/>
    </source>
</evidence>
<dbReference type="Proteomes" id="UP001237642">
    <property type="component" value="Unassembled WGS sequence"/>
</dbReference>
<dbReference type="AlphaFoldDB" id="A0AAD8LXH3"/>
<keyword evidence="2" id="KW-1185">Reference proteome</keyword>
<accession>A0AAD8LXH3</accession>
<proteinExistence type="predicted"/>